<dbReference type="RefSeq" id="WP_142896188.1">
    <property type="nucleotide sequence ID" value="NZ_ML660054.1"/>
</dbReference>
<accession>A0A545TTC8</accession>
<dbReference type="PIRSF" id="PIRSF032079">
    <property type="entry name" value="UCP032079"/>
    <property type="match status" value="1"/>
</dbReference>
<name>A0A545TTC8_9PROT</name>
<evidence type="ECO:0000259" key="3">
    <source>
        <dbReference type="Pfam" id="PF03981"/>
    </source>
</evidence>
<dbReference type="PANTHER" id="PTHR12184">
    <property type="entry name" value="UBIQUINOL-CYTOCHROME C REDUCTASE COMPLEX ASSEMBLY FACTOR 1 FAMILY MEMBER"/>
    <property type="match status" value="1"/>
</dbReference>
<evidence type="ECO:0000256" key="1">
    <source>
        <dbReference type="ARBA" id="ARBA00006407"/>
    </source>
</evidence>
<dbReference type="InterPro" id="IPR021150">
    <property type="entry name" value="Ubiq_cyt_c_chap"/>
</dbReference>
<evidence type="ECO:0000313" key="5">
    <source>
        <dbReference type="Proteomes" id="UP000315252"/>
    </source>
</evidence>
<gene>
    <name evidence="4" type="ORF">FKG95_09865</name>
</gene>
<reference evidence="4 5" key="1">
    <citation type="submission" date="2019-06" db="EMBL/GenBank/DDBJ databases">
        <title>Whole genome sequence for Rhodospirillaceae sp. R148.</title>
        <authorList>
            <person name="Wang G."/>
        </authorList>
    </citation>
    <scope>NUCLEOTIDE SEQUENCE [LARGE SCALE GENOMIC DNA]</scope>
    <source>
        <strain evidence="4 5">R148</strain>
    </source>
</reference>
<organism evidence="4 5">
    <name type="scientific">Denitrobaculum tricleocarpae</name>
    <dbReference type="NCBI Taxonomy" id="2591009"/>
    <lineage>
        <taxon>Bacteria</taxon>
        <taxon>Pseudomonadati</taxon>
        <taxon>Pseudomonadota</taxon>
        <taxon>Alphaproteobacteria</taxon>
        <taxon>Rhodospirillales</taxon>
        <taxon>Rhodospirillaceae</taxon>
        <taxon>Denitrobaculum</taxon>
    </lineage>
</organism>
<dbReference type="InterPro" id="IPR007129">
    <property type="entry name" value="Ubiqinol_cyt_c_chaperone_CPB3"/>
</dbReference>
<feature type="domain" description="Ubiquinol-cytochrome c chaperone" evidence="3">
    <location>
        <begin position="35"/>
        <end position="173"/>
    </location>
</feature>
<evidence type="ECO:0000313" key="4">
    <source>
        <dbReference type="EMBL" id="TQV80474.1"/>
    </source>
</evidence>
<dbReference type="Pfam" id="PF03981">
    <property type="entry name" value="Ubiq_cyt_C_chap"/>
    <property type="match status" value="1"/>
</dbReference>
<sequence length="187" mass="20399">MVLGRFFGRDPLKEPARALYESVVLQARQPMFYDRCGVPDSVDGRFDLIVLHAFLVMNRLKKEPQRSSNLSQALFDLLFMDMDLSLREMGVGDVGVGTRIKTMVQAFYGRISAYESGLKEGDAALKAALERNLFGTTEASPAQLDAIAVYAKTVAAELAGQDMEQLLQGHVVFPALPEDLPGSGTAA</sequence>
<comment type="similarity">
    <text evidence="2">Belongs to the UPF0174 family.</text>
</comment>
<comment type="caution">
    <text evidence="4">The sequence shown here is derived from an EMBL/GenBank/DDBJ whole genome shotgun (WGS) entry which is preliminary data.</text>
</comment>
<dbReference type="OrthoDB" id="7158889at2"/>
<evidence type="ECO:0000256" key="2">
    <source>
        <dbReference type="ARBA" id="ARBA00006436"/>
    </source>
</evidence>
<comment type="similarity">
    <text evidence="1">Belongs to the CBP3 family.</text>
</comment>
<dbReference type="Proteomes" id="UP000315252">
    <property type="component" value="Unassembled WGS sequence"/>
</dbReference>
<dbReference type="InterPro" id="IPR014569">
    <property type="entry name" value="Ubq_cyt-c_CBP3-rel"/>
</dbReference>
<dbReference type="AlphaFoldDB" id="A0A545TTC8"/>
<keyword evidence="5" id="KW-1185">Reference proteome</keyword>
<protein>
    <recommendedName>
        <fullName evidence="3">Ubiquinol-cytochrome c chaperone domain-containing protein</fullName>
    </recommendedName>
</protein>
<dbReference type="PANTHER" id="PTHR12184:SF1">
    <property type="entry name" value="UBIQUINOL-CYTOCHROME-C REDUCTASE COMPLEX ASSEMBLY FACTOR 1"/>
    <property type="match status" value="1"/>
</dbReference>
<proteinExistence type="inferred from homology"/>
<dbReference type="EMBL" id="VHSH01000003">
    <property type="protein sequence ID" value="TQV80474.1"/>
    <property type="molecule type" value="Genomic_DNA"/>
</dbReference>